<keyword evidence="5" id="KW-1185">Reference proteome</keyword>
<comment type="subcellular location">
    <subcellularLocation>
        <location evidence="3">Cytoplasm</location>
    </subcellularLocation>
</comment>
<reference evidence="4" key="2">
    <citation type="submission" date="2025-08" db="UniProtKB">
        <authorList>
            <consortium name="Ensembl"/>
        </authorList>
    </citation>
    <scope>IDENTIFICATION</scope>
</reference>
<keyword evidence="2 3" id="KW-0819">tRNA processing</keyword>
<comment type="pathway">
    <text evidence="3">tRNA modification; 5-methoxycarbonylmethyl-2-thiouridine-tRNA biosynthesis.</text>
</comment>
<dbReference type="HAMAP" id="MF_03054">
    <property type="entry name" value="CTU2"/>
    <property type="match status" value="1"/>
</dbReference>
<keyword evidence="1 3" id="KW-0963">Cytoplasm</keyword>
<dbReference type="GO" id="GO:0000049">
    <property type="term" value="F:tRNA binding"/>
    <property type="evidence" value="ECO:0007669"/>
    <property type="project" value="InterPro"/>
</dbReference>
<dbReference type="InterPro" id="IPR019407">
    <property type="entry name" value="CTU2"/>
</dbReference>
<dbReference type="GO" id="GO:0032447">
    <property type="term" value="P:protein urmylation"/>
    <property type="evidence" value="ECO:0007669"/>
    <property type="project" value="UniProtKB-UniRule"/>
</dbReference>
<dbReference type="GO" id="GO:0016783">
    <property type="term" value="F:sulfurtransferase activity"/>
    <property type="evidence" value="ECO:0007669"/>
    <property type="project" value="TreeGrafter"/>
</dbReference>
<dbReference type="AlphaFoldDB" id="A0A673AX93"/>
<dbReference type="FunCoup" id="A0A673AX93">
    <property type="interactions" value="1829"/>
</dbReference>
<organism evidence="4 5">
    <name type="scientific">Sphaeramia orbicularis</name>
    <name type="common">orbiculate cardinalfish</name>
    <dbReference type="NCBI Taxonomy" id="375764"/>
    <lineage>
        <taxon>Eukaryota</taxon>
        <taxon>Metazoa</taxon>
        <taxon>Chordata</taxon>
        <taxon>Craniata</taxon>
        <taxon>Vertebrata</taxon>
        <taxon>Euteleostomi</taxon>
        <taxon>Actinopterygii</taxon>
        <taxon>Neopterygii</taxon>
        <taxon>Teleostei</taxon>
        <taxon>Neoteleostei</taxon>
        <taxon>Acanthomorphata</taxon>
        <taxon>Gobiaria</taxon>
        <taxon>Kurtiformes</taxon>
        <taxon>Apogonoidei</taxon>
        <taxon>Apogonidae</taxon>
        <taxon>Apogoninae</taxon>
        <taxon>Sphaeramia</taxon>
    </lineage>
</organism>
<dbReference type="RefSeq" id="XP_030012356.1">
    <property type="nucleotide sequence ID" value="XM_030156496.1"/>
</dbReference>
<dbReference type="GO" id="GO:0016779">
    <property type="term" value="F:nucleotidyltransferase activity"/>
    <property type="evidence" value="ECO:0007669"/>
    <property type="project" value="UniProtKB-UniRule"/>
</dbReference>
<sequence>MCQVDEDFQGQLEHTEVPSISKKCVKCKEKTAVVVIRAGDTYCRDCFREYFIHKFRAMLGKNRIIFPGEKVLLAVSGGPSSCSMLSQVQEGLSQNAHKKLRFIPGIVYIDEGAAAGRSVDDRKTAMAQMQTLFEATGFPFHLVPLEQVLDLSPSVLVMAPSPSEQPGSAYKAAVDQFIQSKGHWPPRPQDQDQDQDLDQASLPDIQESHTQLLQQLMSSTKTQTAREELLSMLRQHLLVHTARTKGYSKLMLGDCCSRLAVKLLSSIALGRGAQLAQDTGFSDSRYGDIITVRPMRDYSSKEIVFYNHMFKVPSIFIPGLDTMTADKSSIQRLTESFVTKLQADFPSTVSTIYRTSEKLQTAWKGSCAADVCDTCLLCLCALDTTVENASAFQATLISEQLSQTKPPETSSAINPNLNPGSALATTTGQCCSGEGECGKKGGGCCSSPRVPETTDMRSLLCYSCRQTVKDMSSVDHLPAYILLEAQRRNRRSQMREQISEFILDEGV</sequence>
<dbReference type="PANTHER" id="PTHR20882">
    <property type="entry name" value="CYTOPLASMIC TRNA 2-THIOLATION PROTEIN 2"/>
    <property type="match status" value="1"/>
</dbReference>
<dbReference type="InParanoid" id="A0A673AX93"/>
<evidence type="ECO:0000256" key="3">
    <source>
        <dbReference type="HAMAP-Rule" id="MF_03054"/>
    </source>
</evidence>
<evidence type="ECO:0000313" key="5">
    <source>
        <dbReference type="Proteomes" id="UP000472271"/>
    </source>
</evidence>
<reference evidence="4" key="1">
    <citation type="submission" date="2019-06" db="EMBL/GenBank/DDBJ databases">
        <authorList>
            <consortium name="Wellcome Sanger Institute Data Sharing"/>
        </authorList>
    </citation>
    <scope>NUCLEOTIDE SEQUENCE [LARGE SCALE GENOMIC DNA]</scope>
</reference>
<dbReference type="GO" id="GO:0005829">
    <property type="term" value="C:cytosol"/>
    <property type="evidence" value="ECO:0007669"/>
    <property type="project" value="TreeGrafter"/>
</dbReference>
<dbReference type="Gene3D" id="3.40.50.620">
    <property type="entry name" value="HUPs"/>
    <property type="match status" value="1"/>
</dbReference>
<dbReference type="Ensembl" id="ENSSORT00005035275.1">
    <property type="protein sequence ID" value="ENSSORP00005034356.1"/>
    <property type="gene ID" value="ENSSORG00005016154.1"/>
</dbReference>
<dbReference type="UniPathway" id="UPA00988"/>
<dbReference type="CTD" id="348180"/>
<dbReference type="Proteomes" id="UP000472271">
    <property type="component" value="Chromosome 15"/>
</dbReference>
<dbReference type="SUPFAM" id="SSF52402">
    <property type="entry name" value="Adenine nucleotide alpha hydrolases-like"/>
    <property type="match status" value="1"/>
</dbReference>
<evidence type="ECO:0000256" key="1">
    <source>
        <dbReference type="ARBA" id="ARBA00022490"/>
    </source>
</evidence>
<comment type="function">
    <text evidence="3">Plays a central role in 2-thiolation of mcm(5)S(2)U at tRNA wobble positions of tRNA(Lys), tRNA(Glu) and tRNA(Gln). May act by forming a heterodimer with CTU1/ATPBD3 that ligates sulfur from thiocarboxylated URM1 onto the uridine of tRNAs at wobble position.</text>
</comment>
<dbReference type="PANTHER" id="PTHR20882:SF14">
    <property type="entry name" value="CYTOPLASMIC TRNA 2-THIOLATION PROTEIN 2"/>
    <property type="match status" value="1"/>
</dbReference>
<reference evidence="4" key="3">
    <citation type="submission" date="2025-09" db="UniProtKB">
        <authorList>
            <consortium name="Ensembl"/>
        </authorList>
    </citation>
    <scope>IDENTIFICATION</scope>
</reference>
<dbReference type="InterPro" id="IPR014729">
    <property type="entry name" value="Rossmann-like_a/b/a_fold"/>
</dbReference>
<accession>A0A673AX93</accession>
<gene>
    <name evidence="4" type="primary">ctu2</name>
    <name evidence="3" type="synonym">CTU2</name>
    <name evidence="3" type="synonym">NCS2</name>
</gene>
<dbReference type="GO" id="GO:0002143">
    <property type="term" value="P:tRNA wobble position uridine thiolation"/>
    <property type="evidence" value="ECO:0007669"/>
    <property type="project" value="TreeGrafter"/>
</dbReference>
<name>A0A673AX93_9TELE</name>
<comment type="similarity">
    <text evidence="3">Belongs to the CTU2/NCS2 family.</text>
</comment>
<evidence type="ECO:0000313" key="4">
    <source>
        <dbReference type="Ensembl" id="ENSSORP00005034356.1"/>
    </source>
</evidence>
<dbReference type="GeneID" id="115434509"/>
<protein>
    <recommendedName>
        <fullName evidence="3">Cytoplasmic tRNA 2-thiolation protein 2</fullName>
    </recommendedName>
</protein>
<proteinExistence type="inferred from homology"/>
<dbReference type="Pfam" id="PF10288">
    <property type="entry name" value="CTU2"/>
    <property type="match status" value="1"/>
</dbReference>
<evidence type="ECO:0000256" key="2">
    <source>
        <dbReference type="ARBA" id="ARBA00022694"/>
    </source>
</evidence>